<dbReference type="PIRSF" id="PIRSF000332">
    <property type="entry name" value="FMO"/>
    <property type="match status" value="1"/>
</dbReference>
<dbReference type="InterPro" id="IPR020946">
    <property type="entry name" value="Flavin_mOase-like"/>
</dbReference>
<dbReference type="SUPFAM" id="SSF51905">
    <property type="entry name" value="FAD/NAD(P)-binding domain"/>
    <property type="match status" value="2"/>
</dbReference>
<keyword evidence="6 7" id="KW-0560">Oxidoreductase</keyword>
<accession>A0AAP0N9P6</accession>
<dbReference type="GO" id="GO:0050661">
    <property type="term" value="F:NADP binding"/>
    <property type="evidence" value="ECO:0007669"/>
    <property type="project" value="InterPro"/>
</dbReference>
<comment type="similarity">
    <text evidence="2 7">Belongs to the FMO family.</text>
</comment>
<evidence type="ECO:0000256" key="6">
    <source>
        <dbReference type="ARBA" id="ARBA00023002"/>
    </source>
</evidence>
<organism evidence="8 9">
    <name type="scientific">Liquidambar formosana</name>
    <name type="common">Formosan gum</name>
    <dbReference type="NCBI Taxonomy" id="63359"/>
    <lineage>
        <taxon>Eukaryota</taxon>
        <taxon>Viridiplantae</taxon>
        <taxon>Streptophyta</taxon>
        <taxon>Embryophyta</taxon>
        <taxon>Tracheophyta</taxon>
        <taxon>Spermatophyta</taxon>
        <taxon>Magnoliopsida</taxon>
        <taxon>eudicotyledons</taxon>
        <taxon>Gunneridae</taxon>
        <taxon>Pentapetalae</taxon>
        <taxon>Saxifragales</taxon>
        <taxon>Altingiaceae</taxon>
        <taxon>Liquidambar</taxon>
    </lineage>
</organism>
<comment type="cofactor">
    <cofactor evidence="1 7">
        <name>FAD</name>
        <dbReference type="ChEBI" id="CHEBI:57692"/>
    </cofactor>
</comment>
<evidence type="ECO:0000256" key="4">
    <source>
        <dbReference type="ARBA" id="ARBA00022827"/>
    </source>
</evidence>
<gene>
    <name evidence="8" type="ORF">L1049_000947</name>
</gene>
<evidence type="ECO:0000313" key="9">
    <source>
        <dbReference type="Proteomes" id="UP001415857"/>
    </source>
</evidence>
<evidence type="ECO:0000256" key="2">
    <source>
        <dbReference type="ARBA" id="ARBA00009183"/>
    </source>
</evidence>
<evidence type="ECO:0000256" key="5">
    <source>
        <dbReference type="ARBA" id="ARBA00022857"/>
    </source>
</evidence>
<dbReference type="FunFam" id="3.50.50.60:FF:000167">
    <property type="entry name" value="Flavin-containing monooxygenase"/>
    <property type="match status" value="1"/>
</dbReference>
<dbReference type="EC" id="1.-.-.-" evidence="7"/>
<dbReference type="InterPro" id="IPR050346">
    <property type="entry name" value="FMO-like"/>
</dbReference>
<sequence length="520" mass="58305">MEKRVAIIGAGGSGLLACKYTLEKGFHPVVFEAQGGIGGVWANTIESTRLQNPKETYQFTDFPWPPSVKETHPCNTQVLAYLESYARHFSVFPCIKFNSEVISIDYVGESYEEIESWDLWGGTGKPFGSKGKWHIKVQDTIQGSTEEYQVEFVILCIGRFGGLPNIPEFPPDHGPGVFNGKVMHSMDYSAMDNASAAELIKNKRITVIGSRKSAVDIAAECANANGVEYPCTMIQRSVHWMLPSFGSGGINLGFLYVNRFSELLVHKPGESSLLGFLATLLSPMRWGISKFVESYLKWKLPLKEHGMIPKHSFHQAMSSGQILILPENFYDKVKEGSIILKKPKSFSFCKEGIIIDDDVKPLETDLVVLATGYKGDQKLKNMFKSPAFQKCIMGSPTTTVPLYRQIIHPYIPQLAIIGYSESLANLPTSEIRCQWLAHFLGGTFELPSVREMKKELTIWENYMKQYAGENFRRSCIAGIHIWYSDQLCKDMGCKPKRKKSFFAELFGPYGPVDYAGLTNQ</sequence>
<dbReference type="Gene3D" id="3.50.50.60">
    <property type="entry name" value="FAD/NAD(P)-binding domain"/>
    <property type="match status" value="2"/>
</dbReference>
<keyword evidence="9" id="KW-1185">Reference proteome</keyword>
<evidence type="ECO:0000313" key="8">
    <source>
        <dbReference type="EMBL" id="KAK9269178.1"/>
    </source>
</evidence>
<proteinExistence type="inferred from homology"/>
<keyword evidence="3 7" id="KW-0285">Flavoprotein</keyword>
<dbReference type="Pfam" id="PF00743">
    <property type="entry name" value="FMO-like"/>
    <property type="match status" value="1"/>
</dbReference>
<reference evidence="8 9" key="1">
    <citation type="journal article" date="2024" name="Plant J.">
        <title>Genome sequences and population genomics reveal climatic adaptation and genomic divergence between two closely related sweetgum species.</title>
        <authorList>
            <person name="Xu W.Q."/>
            <person name="Ren C.Q."/>
            <person name="Zhang X.Y."/>
            <person name="Comes H.P."/>
            <person name="Liu X.H."/>
            <person name="Li Y.G."/>
            <person name="Kettle C.J."/>
            <person name="Jalonen R."/>
            <person name="Gaisberger H."/>
            <person name="Ma Y.Z."/>
            <person name="Qiu Y.X."/>
        </authorList>
    </citation>
    <scope>NUCLEOTIDE SEQUENCE [LARGE SCALE GENOMIC DNA]</scope>
    <source>
        <strain evidence="8">Hangzhou</strain>
    </source>
</reference>
<dbReference type="AlphaFoldDB" id="A0AAP0N9P6"/>
<evidence type="ECO:0000256" key="7">
    <source>
        <dbReference type="RuleBase" id="RU361177"/>
    </source>
</evidence>
<dbReference type="Proteomes" id="UP001415857">
    <property type="component" value="Unassembled WGS sequence"/>
</dbReference>
<protein>
    <recommendedName>
        <fullName evidence="7">Flavin-containing monooxygenase</fullName>
        <ecNumber evidence="7">1.-.-.-</ecNumber>
    </recommendedName>
</protein>
<dbReference type="InterPro" id="IPR000960">
    <property type="entry name" value="Flavin_mOase"/>
</dbReference>
<dbReference type="PANTHER" id="PTHR23023">
    <property type="entry name" value="DIMETHYLANILINE MONOOXYGENASE"/>
    <property type="match status" value="1"/>
</dbReference>
<dbReference type="GO" id="GO:0004499">
    <property type="term" value="F:N,N-dimethylaniline monooxygenase activity"/>
    <property type="evidence" value="ECO:0007669"/>
    <property type="project" value="InterPro"/>
</dbReference>
<evidence type="ECO:0000256" key="1">
    <source>
        <dbReference type="ARBA" id="ARBA00001974"/>
    </source>
</evidence>
<dbReference type="InterPro" id="IPR036188">
    <property type="entry name" value="FAD/NAD-bd_sf"/>
</dbReference>
<dbReference type="FunFam" id="3.50.50.60:FF:000169">
    <property type="entry name" value="Flavin-containing monooxygenase"/>
    <property type="match status" value="1"/>
</dbReference>
<evidence type="ECO:0000256" key="3">
    <source>
        <dbReference type="ARBA" id="ARBA00022630"/>
    </source>
</evidence>
<keyword evidence="7" id="KW-0503">Monooxygenase</keyword>
<keyword evidence="5" id="KW-0521">NADP</keyword>
<dbReference type="EMBL" id="JBBPBK010000015">
    <property type="protein sequence ID" value="KAK9269178.1"/>
    <property type="molecule type" value="Genomic_DNA"/>
</dbReference>
<keyword evidence="4 7" id="KW-0274">FAD</keyword>
<comment type="caution">
    <text evidence="8">The sequence shown here is derived from an EMBL/GenBank/DDBJ whole genome shotgun (WGS) entry which is preliminary data.</text>
</comment>
<name>A0AAP0N9P6_LIQFO</name>
<dbReference type="GO" id="GO:0050660">
    <property type="term" value="F:flavin adenine dinucleotide binding"/>
    <property type="evidence" value="ECO:0007669"/>
    <property type="project" value="InterPro"/>
</dbReference>
<dbReference type="PROSITE" id="PS51257">
    <property type="entry name" value="PROKAR_LIPOPROTEIN"/>
    <property type="match status" value="1"/>
</dbReference>